<evidence type="ECO:0000313" key="2">
    <source>
        <dbReference type="EMBL" id="MXO74856.1"/>
    </source>
</evidence>
<dbReference type="EMBL" id="WTZA01000001">
    <property type="protein sequence ID" value="MXO74856.1"/>
    <property type="molecule type" value="Genomic_DNA"/>
</dbReference>
<dbReference type="Proteomes" id="UP000439522">
    <property type="component" value="Unassembled WGS sequence"/>
</dbReference>
<comment type="caution">
    <text evidence="2">The sequence shown here is derived from an EMBL/GenBank/DDBJ whole genome shotgun (WGS) entry which is preliminary data.</text>
</comment>
<sequence length="118" mass="12866">MADHQYPNAPGFHPGSPETSREAAASVAPAAANRSNLALRFVRERAPVGATSDEVASRYEWERYSSRPRLAELHKRGLIVDSGRRREGASGRKQVVWVVPEYGPAPTDGVQLDLLAMA</sequence>
<proteinExistence type="predicted"/>
<evidence type="ECO:0000313" key="3">
    <source>
        <dbReference type="Proteomes" id="UP000439522"/>
    </source>
</evidence>
<dbReference type="OrthoDB" id="7478375at2"/>
<organism evidence="2 3">
    <name type="scientific">Tsuneonella aeria</name>
    <dbReference type="NCBI Taxonomy" id="1837929"/>
    <lineage>
        <taxon>Bacteria</taxon>
        <taxon>Pseudomonadati</taxon>
        <taxon>Pseudomonadota</taxon>
        <taxon>Alphaproteobacteria</taxon>
        <taxon>Sphingomonadales</taxon>
        <taxon>Erythrobacteraceae</taxon>
        <taxon>Tsuneonella</taxon>
    </lineage>
</organism>
<feature type="region of interest" description="Disordered" evidence="1">
    <location>
        <begin position="1"/>
        <end position="29"/>
    </location>
</feature>
<evidence type="ECO:0000256" key="1">
    <source>
        <dbReference type="SAM" id="MobiDB-lite"/>
    </source>
</evidence>
<keyword evidence="3" id="KW-1185">Reference proteome</keyword>
<dbReference type="AlphaFoldDB" id="A0A6I4TE00"/>
<reference evidence="2 3" key="1">
    <citation type="submission" date="2019-12" db="EMBL/GenBank/DDBJ databases">
        <title>Genomic-based taxomic classification of the family Erythrobacteraceae.</title>
        <authorList>
            <person name="Xu L."/>
        </authorList>
    </citation>
    <scope>NUCLEOTIDE SEQUENCE [LARGE SCALE GENOMIC DNA]</scope>
    <source>
        <strain evidence="2 3">100921-2</strain>
    </source>
</reference>
<protein>
    <submittedName>
        <fullName evidence="2">Uncharacterized protein</fullName>
    </submittedName>
</protein>
<name>A0A6I4TE00_9SPHN</name>
<accession>A0A6I4TE00</accession>
<dbReference type="RefSeq" id="WP_160610570.1">
    <property type="nucleotide sequence ID" value="NZ_WTZA01000001.1"/>
</dbReference>
<gene>
    <name evidence="2" type="ORF">GRI40_06430</name>
</gene>